<protein>
    <submittedName>
        <fullName evidence="1">Uncharacterized protein</fullName>
    </submittedName>
</protein>
<name>A0ABQ9X7H1_9EUKA</name>
<organism evidence="1 2">
    <name type="scientific">Blattamonas nauphoetae</name>
    <dbReference type="NCBI Taxonomy" id="2049346"/>
    <lineage>
        <taxon>Eukaryota</taxon>
        <taxon>Metamonada</taxon>
        <taxon>Preaxostyla</taxon>
        <taxon>Oxymonadida</taxon>
        <taxon>Blattamonas</taxon>
    </lineage>
</organism>
<dbReference type="Proteomes" id="UP001281761">
    <property type="component" value="Unassembled WGS sequence"/>
</dbReference>
<sequence>MAASDANTNPSLDDTCTDCSPFLNWTEEELESEDEMARVFRSLVATVKFQPALDDSLEAKAVKLLESVSTSARSFADSFLGMFGRTTDDSSKNFVHSIVVLISTASHVINTTTMKMLSSLIGECSTRVLYPLVKADLFPQLIIILNPLSLSFTEAVDIHADLVKSISETVGLANPHFLKQLEIKDDDEQQAVHETVLKQVLAPSEQYIRHLCVNRYSIIEKVLSHLFLVFLARLLRICPYYQPTMEFIHHMPVVLTIPSYVTFYDVDYTIFQLFEVLRCSLEQWNEQGRYVGRSGTTIIRSLRMEGIEDVTEKKLHSDKKSPPGEWVVDSSIRWNNKLGMNITEQNSESSRRRRIKPNFLRFPVTHFRPN</sequence>
<evidence type="ECO:0000313" key="2">
    <source>
        <dbReference type="Proteomes" id="UP001281761"/>
    </source>
</evidence>
<proteinExistence type="predicted"/>
<comment type="caution">
    <text evidence="1">The sequence shown here is derived from an EMBL/GenBank/DDBJ whole genome shotgun (WGS) entry which is preliminary data.</text>
</comment>
<evidence type="ECO:0000313" key="1">
    <source>
        <dbReference type="EMBL" id="KAK2947734.1"/>
    </source>
</evidence>
<reference evidence="1 2" key="1">
    <citation type="journal article" date="2022" name="bioRxiv">
        <title>Genomics of Preaxostyla Flagellates Illuminates Evolutionary Transitions and the Path Towards Mitochondrial Loss.</title>
        <authorList>
            <person name="Novak L.V.F."/>
            <person name="Treitli S.C."/>
            <person name="Pyrih J."/>
            <person name="Halakuc P."/>
            <person name="Pipaliya S.V."/>
            <person name="Vacek V."/>
            <person name="Brzon O."/>
            <person name="Soukal P."/>
            <person name="Eme L."/>
            <person name="Dacks J.B."/>
            <person name="Karnkowska A."/>
            <person name="Elias M."/>
            <person name="Hampl V."/>
        </authorList>
    </citation>
    <scope>NUCLEOTIDE SEQUENCE [LARGE SCALE GENOMIC DNA]</scope>
    <source>
        <strain evidence="1">NAU3</strain>
        <tissue evidence="1">Gut</tissue>
    </source>
</reference>
<keyword evidence="2" id="KW-1185">Reference proteome</keyword>
<accession>A0ABQ9X7H1</accession>
<dbReference type="EMBL" id="JARBJD010000192">
    <property type="protein sequence ID" value="KAK2947734.1"/>
    <property type="molecule type" value="Genomic_DNA"/>
</dbReference>
<gene>
    <name evidence="1" type="ORF">BLNAU_17334</name>
</gene>